<feature type="transmembrane region" description="Helical" evidence="6">
    <location>
        <begin position="293"/>
        <end position="312"/>
    </location>
</feature>
<dbReference type="PANTHER" id="PTHR31218">
    <property type="entry name" value="WAT1-RELATED PROTEIN"/>
    <property type="match status" value="1"/>
</dbReference>
<evidence type="ECO:0000256" key="2">
    <source>
        <dbReference type="ARBA" id="ARBA00007635"/>
    </source>
</evidence>
<evidence type="ECO:0000313" key="9">
    <source>
        <dbReference type="Proteomes" id="UP000187203"/>
    </source>
</evidence>
<dbReference type="SUPFAM" id="SSF103481">
    <property type="entry name" value="Multidrug resistance efflux transporter EmrE"/>
    <property type="match status" value="4"/>
</dbReference>
<name>A0A1R3IM31_9ROSI</name>
<feature type="transmembrane region" description="Helical" evidence="6">
    <location>
        <begin position="242"/>
        <end position="260"/>
    </location>
</feature>
<feature type="transmembrane region" description="Helical" evidence="6">
    <location>
        <begin position="550"/>
        <end position="570"/>
    </location>
</feature>
<gene>
    <name evidence="8" type="ORF">COLO4_22406</name>
</gene>
<keyword evidence="5 6" id="KW-0472">Membrane</keyword>
<evidence type="ECO:0000259" key="7">
    <source>
        <dbReference type="Pfam" id="PF00892"/>
    </source>
</evidence>
<sequence length="892" mass="97714">MGKKRVCDPSEGVKPVIIMLMAEAVVAGANIFYKLAVIDGMSNGVLASYKFLFSTAFLLPLALIFERGPLTLNLFIETMALTSVTFATAMSNLIPAVTFIFVVTLRMERLAIRTMAGKAKLVGSVLSLGGAMILTFYKGKEINFGSTNINLAKHEADHHVNKTHALLGNQVLGSMLGLAYCLSFSIWNIVHGKLSEIYPYKYSCTALMSITASIQSIIYAIIRERNWSEWKLGWNIRLLSSFYTGAICSGLTVVVFTWCIQVKGTFFMSIFSPCTLVYVFIFGYLFLNERLHIGSILGSLIITIGLYVILWGKAKETKSSTQGQKEGDEFEAVENRPSGMSMQVLISYRFIFASAFLLPLAFIFERGALGQNLFIGSLALTSATFATAMSNLIPAVTFLLLLILSPLKVGEIGNEDISRDGKAASIQATVYALITERNWSAWKLGWNIRLFTAFYTGTISTGLMIVVLAWCIRLRGPLFVSIFNPFTLIYVAVAGFLILNERLHLGSILGSLLIMGGVYVALWGKAKEMKNPQQPAATPLEHEDVEGVKAVMIMLGIQAVLAGVSVLYKLAINQGMSMQVLIAYRFIFASAFLLPLAFILERKNEAKLTWRIVFQGFLSGLFGGALGQNLFIGSLALTSATFAQAMSNLIPAVTFLLLLIFRLERLEMRTSAGMGKLVGTVISIVGAMILTFYKGPRICVCSTNINLDDHHENHRINTHLSLGSQVLGSFLALLSCFSFALWFIIQAKMNKNYPFIYSSTALLCISASIQSTIYALITERNWSAWKLGWNIRLLTAFYSGTISTGLIMVATTWCIRLKGPLFVSIFGPLALIYVAIAGTLVLNETLHLGSILGSLLIMGGVYVALWGKAKEMKNPALSAATVPLESEALESE</sequence>
<feature type="domain" description="EamA" evidence="7">
    <location>
        <begin position="172"/>
        <end position="310"/>
    </location>
</feature>
<keyword evidence="3 6" id="KW-0812">Transmembrane</keyword>
<dbReference type="Pfam" id="PF00892">
    <property type="entry name" value="EamA"/>
    <property type="match status" value="3"/>
</dbReference>
<feature type="transmembrane region" description="Helical" evidence="6">
    <location>
        <begin position="478"/>
        <end position="499"/>
    </location>
</feature>
<feature type="transmembrane region" description="Helical" evidence="6">
    <location>
        <begin position="267"/>
        <end position="287"/>
    </location>
</feature>
<feature type="transmembrane region" description="Helical" evidence="6">
    <location>
        <begin position="756"/>
        <end position="777"/>
    </location>
</feature>
<evidence type="ECO:0000256" key="5">
    <source>
        <dbReference type="ARBA" id="ARBA00023136"/>
    </source>
</evidence>
<feature type="transmembrane region" description="Helical" evidence="6">
    <location>
        <begin position="612"/>
        <end position="636"/>
    </location>
</feature>
<dbReference type="AlphaFoldDB" id="A0A1R3IM31"/>
<feature type="transmembrane region" description="Helical" evidence="6">
    <location>
        <begin position="45"/>
        <end position="65"/>
    </location>
</feature>
<feature type="transmembrane region" description="Helical" evidence="6">
    <location>
        <begin position="448"/>
        <end position="471"/>
    </location>
</feature>
<feature type="transmembrane region" description="Helical" evidence="6">
    <location>
        <begin position="673"/>
        <end position="693"/>
    </location>
</feature>
<feature type="transmembrane region" description="Helical" evidence="6">
    <location>
        <begin position="582"/>
        <end position="600"/>
    </location>
</feature>
<feature type="transmembrane region" description="Helical" evidence="6">
    <location>
        <begin position="202"/>
        <end position="222"/>
    </location>
</feature>
<dbReference type="InterPro" id="IPR037185">
    <property type="entry name" value="EmrE-like"/>
</dbReference>
<dbReference type="GO" id="GO:0016020">
    <property type="term" value="C:membrane"/>
    <property type="evidence" value="ECO:0007669"/>
    <property type="project" value="UniProtKB-SubCell"/>
</dbReference>
<evidence type="ECO:0000256" key="4">
    <source>
        <dbReference type="ARBA" id="ARBA00022989"/>
    </source>
</evidence>
<accession>A0A1R3IM31</accession>
<dbReference type="EMBL" id="AWUE01017963">
    <property type="protein sequence ID" value="OMO83611.1"/>
    <property type="molecule type" value="Genomic_DNA"/>
</dbReference>
<feature type="transmembrane region" description="Helical" evidence="6">
    <location>
        <begin position="119"/>
        <end position="137"/>
    </location>
</feature>
<feature type="transmembrane region" description="Helical" evidence="6">
    <location>
        <begin position="85"/>
        <end position="107"/>
    </location>
</feature>
<feature type="domain" description="EamA" evidence="7">
    <location>
        <begin position="551"/>
        <end position="691"/>
    </location>
</feature>
<feature type="domain" description="EamA" evidence="7">
    <location>
        <begin position="727"/>
        <end position="865"/>
    </location>
</feature>
<comment type="subcellular location">
    <subcellularLocation>
        <location evidence="1">Membrane</location>
        <topology evidence="1">Multi-pass membrane protein</topology>
    </subcellularLocation>
</comment>
<feature type="transmembrane region" description="Helical" evidence="6">
    <location>
        <begin position="384"/>
        <end position="404"/>
    </location>
</feature>
<organism evidence="8 9">
    <name type="scientific">Corchorus olitorius</name>
    <dbReference type="NCBI Taxonomy" id="93759"/>
    <lineage>
        <taxon>Eukaryota</taxon>
        <taxon>Viridiplantae</taxon>
        <taxon>Streptophyta</taxon>
        <taxon>Embryophyta</taxon>
        <taxon>Tracheophyta</taxon>
        <taxon>Spermatophyta</taxon>
        <taxon>Magnoliopsida</taxon>
        <taxon>eudicotyledons</taxon>
        <taxon>Gunneridae</taxon>
        <taxon>Pentapetalae</taxon>
        <taxon>rosids</taxon>
        <taxon>malvids</taxon>
        <taxon>Malvales</taxon>
        <taxon>Malvaceae</taxon>
        <taxon>Grewioideae</taxon>
        <taxon>Apeibeae</taxon>
        <taxon>Corchorus</taxon>
    </lineage>
</organism>
<dbReference type="InterPro" id="IPR030184">
    <property type="entry name" value="WAT1-related"/>
</dbReference>
<evidence type="ECO:0000256" key="1">
    <source>
        <dbReference type="ARBA" id="ARBA00004141"/>
    </source>
</evidence>
<dbReference type="GO" id="GO:0022857">
    <property type="term" value="F:transmembrane transporter activity"/>
    <property type="evidence" value="ECO:0007669"/>
    <property type="project" value="InterPro"/>
</dbReference>
<feature type="transmembrane region" description="Helical" evidence="6">
    <location>
        <begin position="821"/>
        <end position="842"/>
    </location>
</feature>
<feature type="transmembrane region" description="Helical" evidence="6">
    <location>
        <begin position="12"/>
        <end position="33"/>
    </location>
</feature>
<evidence type="ECO:0000313" key="8">
    <source>
        <dbReference type="EMBL" id="OMO83611.1"/>
    </source>
</evidence>
<feature type="transmembrane region" description="Helical" evidence="6">
    <location>
        <begin position="346"/>
        <end position="364"/>
    </location>
</feature>
<feature type="transmembrane region" description="Helical" evidence="6">
    <location>
        <begin position="789"/>
        <end position="809"/>
    </location>
</feature>
<proteinExistence type="inferred from homology"/>
<feature type="transmembrane region" description="Helical" evidence="6">
    <location>
        <begin position="726"/>
        <end position="744"/>
    </location>
</feature>
<dbReference type="Proteomes" id="UP000187203">
    <property type="component" value="Unassembled WGS sequence"/>
</dbReference>
<reference evidence="9" key="1">
    <citation type="submission" date="2013-09" db="EMBL/GenBank/DDBJ databases">
        <title>Corchorus olitorius genome sequencing.</title>
        <authorList>
            <person name="Alam M."/>
            <person name="Haque M.S."/>
            <person name="Islam M.S."/>
            <person name="Emdad E.M."/>
            <person name="Islam M.M."/>
            <person name="Ahmed B."/>
            <person name="Halim A."/>
            <person name="Hossen Q.M.M."/>
            <person name="Hossain M.Z."/>
            <person name="Ahmed R."/>
            <person name="Khan M.M."/>
            <person name="Islam R."/>
            <person name="Rashid M.M."/>
            <person name="Khan S.A."/>
            <person name="Rahman M.S."/>
            <person name="Alam M."/>
            <person name="Yahiya A.S."/>
            <person name="Khan M.S."/>
            <person name="Azam M.S."/>
            <person name="Haque T."/>
            <person name="Lashkar M.Z.H."/>
            <person name="Akhand A.I."/>
            <person name="Morshed G."/>
            <person name="Roy S."/>
            <person name="Uddin K.S."/>
            <person name="Rabeya T."/>
            <person name="Hossain A.S."/>
            <person name="Chowdhury A."/>
            <person name="Snigdha A.R."/>
            <person name="Mortoza M.S."/>
            <person name="Matin S.A."/>
            <person name="Hoque S.M.E."/>
            <person name="Islam M.K."/>
            <person name="Roy D.K."/>
            <person name="Haider R."/>
            <person name="Moosa M.M."/>
            <person name="Elias S.M."/>
            <person name="Hasan A.M."/>
            <person name="Jahan S."/>
            <person name="Shafiuddin M."/>
            <person name="Mahmood N."/>
            <person name="Shommy N.S."/>
        </authorList>
    </citation>
    <scope>NUCLEOTIDE SEQUENCE [LARGE SCALE GENOMIC DNA]</scope>
    <source>
        <strain evidence="9">cv. O-4</strain>
    </source>
</reference>
<dbReference type="InterPro" id="IPR000620">
    <property type="entry name" value="EamA_dom"/>
</dbReference>
<evidence type="ECO:0000256" key="6">
    <source>
        <dbReference type="SAM" id="Phobius"/>
    </source>
</evidence>
<feature type="transmembrane region" description="Helical" evidence="6">
    <location>
        <begin position="171"/>
        <end position="190"/>
    </location>
</feature>
<protein>
    <submittedName>
        <fullName evidence="8">Drug/metabolite transporter</fullName>
    </submittedName>
</protein>
<keyword evidence="9" id="KW-1185">Reference proteome</keyword>
<comment type="similarity">
    <text evidence="2">Belongs to the drug/metabolite transporter (DMT) superfamily. Plant drug/metabolite exporter (P-DME) (TC 2.A.7.4) family.</text>
</comment>
<comment type="caution">
    <text evidence="8">The sequence shown here is derived from an EMBL/GenBank/DDBJ whole genome shotgun (WGS) entry which is preliminary data.</text>
</comment>
<feature type="transmembrane region" description="Helical" evidence="6">
    <location>
        <begin position="642"/>
        <end position="661"/>
    </location>
</feature>
<dbReference type="OrthoDB" id="1728340at2759"/>
<feature type="transmembrane region" description="Helical" evidence="6">
    <location>
        <begin position="505"/>
        <end position="524"/>
    </location>
</feature>
<feature type="transmembrane region" description="Helical" evidence="6">
    <location>
        <begin position="848"/>
        <end position="867"/>
    </location>
</feature>
<keyword evidence="4 6" id="KW-1133">Transmembrane helix</keyword>
<evidence type="ECO:0000256" key="3">
    <source>
        <dbReference type="ARBA" id="ARBA00022692"/>
    </source>
</evidence>